<proteinExistence type="predicted"/>
<feature type="chain" id="PRO_5035797617" evidence="2">
    <location>
        <begin position="23"/>
        <end position="161"/>
    </location>
</feature>
<keyword evidence="1" id="KW-0812">Transmembrane</keyword>
<sequence length="161" mass="18108">MFIIFAILISAIRCDLLKTVYCSQHCNDYLQLPEASIPKCSEPHLKHNQCGTVISCSWADIKLEKERKSANSTDNVVCCYKVQLKEKGDCDAQFAKITSTTPKIDQNLICKLNDEIFVLIGFLLFIICVLSIYIVYSCVFRHEINAKIADHHDTTALTGAC</sequence>
<evidence type="ECO:0000256" key="1">
    <source>
        <dbReference type="SAM" id="Phobius"/>
    </source>
</evidence>
<dbReference type="AlphaFoldDB" id="A0A8S1FE69"/>
<keyword evidence="4" id="KW-1185">Reference proteome</keyword>
<keyword evidence="1" id="KW-1133">Transmembrane helix</keyword>
<reference evidence="3 4" key="1">
    <citation type="submission" date="2020-04" db="EMBL/GenBank/DDBJ databases">
        <authorList>
            <person name="Laetsch R D."/>
            <person name="Stevens L."/>
            <person name="Kumar S."/>
            <person name="Blaxter L. M."/>
        </authorList>
    </citation>
    <scope>NUCLEOTIDE SEQUENCE [LARGE SCALE GENOMIC DNA]</scope>
</reference>
<name>A0A8S1FE69_9PELO</name>
<dbReference type="OrthoDB" id="5865607at2759"/>
<protein>
    <submittedName>
        <fullName evidence="3">Uncharacterized protein</fullName>
    </submittedName>
</protein>
<organism evidence="3 4">
    <name type="scientific">Caenorhabditis bovis</name>
    <dbReference type="NCBI Taxonomy" id="2654633"/>
    <lineage>
        <taxon>Eukaryota</taxon>
        <taxon>Metazoa</taxon>
        <taxon>Ecdysozoa</taxon>
        <taxon>Nematoda</taxon>
        <taxon>Chromadorea</taxon>
        <taxon>Rhabditida</taxon>
        <taxon>Rhabditina</taxon>
        <taxon>Rhabditomorpha</taxon>
        <taxon>Rhabditoidea</taxon>
        <taxon>Rhabditidae</taxon>
        <taxon>Peloderinae</taxon>
        <taxon>Caenorhabditis</taxon>
    </lineage>
</organism>
<evidence type="ECO:0000313" key="4">
    <source>
        <dbReference type="Proteomes" id="UP000494206"/>
    </source>
</evidence>
<comment type="caution">
    <text evidence="3">The sequence shown here is derived from an EMBL/GenBank/DDBJ whole genome shotgun (WGS) entry which is preliminary data.</text>
</comment>
<keyword evidence="1" id="KW-0472">Membrane</keyword>
<evidence type="ECO:0000256" key="2">
    <source>
        <dbReference type="SAM" id="SignalP"/>
    </source>
</evidence>
<feature type="transmembrane region" description="Helical" evidence="1">
    <location>
        <begin position="116"/>
        <end position="136"/>
    </location>
</feature>
<keyword evidence="2" id="KW-0732">Signal</keyword>
<feature type="signal peptide" evidence="2">
    <location>
        <begin position="1"/>
        <end position="22"/>
    </location>
</feature>
<dbReference type="EMBL" id="CADEPM010000012">
    <property type="protein sequence ID" value="CAB3410969.1"/>
    <property type="molecule type" value="Genomic_DNA"/>
</dbReference>
<gene>
    <name evidence="3" type="ORF">CBOVIS_LOCUS12412</name>
</gene>
<accession>A0A8S1FE69</accession>
<evidence type="ECO:0000313" key="3">
    <source>
        <dbReference type="EMBL" id="CAB3410969.1"/>
    </source>
</evidence>
<dbReference type="Proteomes" id="UP000494206">
    <property type="component" value="Unassembled WGS sequence"/>
</dbReference>